<proteinExistence type="predicted"/>
<dbReference type="GO" id="GO:0009234">
    <property type="term" value="P:menaquinone biosynthetic process"/>
    <property type="evidence" value="ECO:0007669"/>
    <property type="project" value="UniProtKB-KW"/>
</dbReference>
<evidence type="ECO:0000313" key="7">
    <source>
        <dbReference type="Proteomes" id="UP000031167"/>
    </source>
</evidence>
<dbReference type="PROSITE" id="PS51608">
    <property type="entry name" value="SAM_MT_UBIE"/>
    <property type="match status" value="1"/>
</dbReference>
<comment type="caution">
    <text evidence="6">The sequence shown here is derived from an EMBL/GenBank/DDBJ whole genome shotgun (WGS) entry which is preliminary data.</text>
</comment>
<dbReference type="Gene3D" id="3.40.50.150">
    <property type="entry name" value="Vaccinia Virus protein VP39"/>
    <property type="match status" value="1"/>
</dbReference>
<evidence type="ECO:0000256" key="3">
    <source>
        <dbReference type="ARBA" id="ARBA00022679"/>
    </source>
</evidence>
<feature type="domain" description="Methyltransferase" evidence="5">
    <location>
        <begin position="53"/>
        <end position="148"/>
    </location>
</feature>
<reference evidence="6 7" key="1">
    <citation type="submission" date="2014-12" db="EMBL/GenBank/DDBJ databases">
        <title>Genome sequencing of Chryseobacterium taiwanense TPW19.</title>
        <authorList>
            <person name="Tan P.W."/>
            <person name="Chan K.-G."/>
        </authorList>
    </citation>
    <scope>NUCLEOTIDE SEQUENCE [LARGE SCALE GENOMIC DNA]</scope>
    <source>
        <strain evidence="6 7">TPW19</strain>
    </source>
</reference>
<keyword evidence="7" id="KW-1185">Reference proteome</keyword>
<name>A0A0B4D7M7_9FLAO</name>
<evidence type="ECO:0000256" key="4">
    <source>
        <dbReference type="ARBA" id="ARBA00022691"/>
    </source>
</evidence>
<evidence type="ECO:0000259" key="5">
    <source>
        <dbReference type="Pfam" id="PF13649"/>
    </source>
</evidence>
<gene>
    <name evidence="6" type="ORF">RM51_11025</name>
</gene>
<dbReference type="EMBL" id="JWTA01000008">
    <property type="protein sequence ID" value="KIC62716.1"/>
    <property type="molecule type" value="Genomic_DNA"/>
</dbReference>
<dbReference type="GO" id="GO:0008168">
    <property type="term" value="F:methyltransferase activity"/>
    <property type="evidence" value="ECO:0007669"/>
    <property type="project" value="UniProtKB-KW"/>
</dbReference>
<dbReference type="PANTHER" id="PTHR43591">
    <property type="entry name" value="METHYLTRANSFERASE"/>
    <property type="match status" value="1"/>
</dbReference>
<dbReference type="RefSeq" id="WP_039369079.1">
    <property type="nucleotide sequence ID" value="NZ_JWTA01000008.1"/>
</dbReference>
<dbReference type="AlphaFoldDB" id="A0A0B4D7M7"/>
<keyword evidence="4" id="KW-0949">S-adenosyl-L-methionine</keyword>
<sequence length="281" mass="31261">METQLEQIRNLQKKTWNQSSPGWKKWDKLTMDFLKPVGEEIIRKLAPHGDDYVLDIATGTGEPGLTIAAMLNNGKVIMTDLAEGMLEVARENAAQRGIKNIETVVCDVSELPFQDNTFDVISCRMGFMFFPDMLMAATEMIRVLKPGGRIAASVWNGPDKNLWFTTAMSSVNRNMTLPPPLPGAPGMFRCAEENLMVDLFSKVGFKNISQKNIEDKLNCGTADVYWSFVSEVVGPVVNSLSMADDTLKQKIKDEIYTTINDTYPNGKVAIDFSANVIYGEK</sequence>
<keyword evidence="1" id="KW-0474">Menaquinone biosynthesis</keyword>
<keyword evidence="2 6" id="KW-0489">Methyltransferase</keyword>
<organism evidence="6 7">
    <name type="scientific">Chryseobacterium taiwanense</name>
    <dbReference type="NCBI Taxonomy" id="363331"/>
    <lineage>
        <taxon>Bacteria</taxon>
        <taxon>Pseudomonadati</taxon>
        <taxon>Bacteroidota</taxon>
        <taxon>Flavobacteriia</taxon>
        <taxon>Flavobacteriales</taxon>
        <taxon>Weeksellaceae</taxon>
        <taxon>Chryseobacterium group</taxon>
        <taxon>Chryseobacterium</taxon>
    </lineage>
</organism>
<dbReference type="InterPro" id="IPR029063">
    <property type="entry name" value="SAM-dependent_MTases_sf"/>
</dbReference>
<evidence type="ECO:0000256" key="2">
    <source>
        <dbReference type="ARBA" id="ARBA00022603"/>
    </source>
</evidence>
<accession>A0A0B4D7M7</accession>
<dbReference type="InterPro" id="IPR004033">
    <property type="entry name" value="UbiE/COQ5_MeTrFase"/>
</dbReference>
<dbReference type="Pfam" id="PF13649">
    <property type="entry name" value="Methyltransf_25"/>
    <property type="match status" value="1"/>
</dbReference>
<dbReference type="InterPro" id="IPR041698">
    <property type="entry name" value="Methyltransf_25"/>
</dbReference>
<dbReference type="OrthoDB" id="9795634at2"/>
<dbReference type="GO" id="GO:0032259">
    <property type="term" value="P:methylation"/>
    <property type="evidence" value="ECO:0007669"/>
    <property type="project" value="UniProtKB-KW"/>
</dbReference>
<keyword evidence="3 6" id="KW-0808">Transferase</keyword>
<evidence type="ECO:0000313" key="6">
    <source>
        <dbReference type="EMBL" id="KIC62716.1"/>
    </source>
</evidence>
<dbReference type="CDD" id="cd02440">
    <property type="entry name" value="AdoMet_MTases"/>
    <property type="match status" value="1"/>
</dbReference>
<dbReference type="PANTHER" id="PTHR43591:SF24">
    <property type="entry name" value="2-METHOXY-6-POLYPRENYL-1,4-BENZOQUINOL METHYLASE, MITOCHONDRIAL"/>
    <property type="match status" value="1"/>
</dbReference>
<protein>
    <submittedName>
        <fullName evidence="6">Methyltransferase type 11</fullName>
    </submittedName>
</protein>
<evidence type="ECO:0000256" key="1">
    <source>
        <dbReference type="ARBA" id="ARBA00022428"/>
    </source>
</evidence>
<dbReference type="SUPFAM" id="SSF53335">
    <property type="entry name" value="S-adenosyl-L-methionine-dependent methyltransferases"/>
    <property type="match status" value="1"/>
</dbReference>
<dbReference type="Proteomes" id="UP000031167">
    <property type="component" value="Unassembled WGS sequence"/>
</dbReference>
<dbReference type="STRING" id="363331.RM51_11025"/>